<feature type="transmembrane region" description="Helical" evidence="10">
    <location>
        <begin position="484"/>
        <end position="501"/>
    </location>
</feature>
<feature type="transmembrane region" description="Helical" evidence="10">
    <location>
        <begin position="328"/>
        <end position="345"/>
    </location>
</feature>
<feature type="region of interest" description="Disordered" evidence="11">
    <location>
        <begin position="1"/>
        <end position="90"/>
    </location>
</feature>
<feature type="transmembrane region" description="Helical" evidence="10">
    <location>
        <begin position="235"/>
        <end position="253"/>
    </location>
</feature>
<dbReference type="GO" id="GO:0012505">
    <property type="term" value="C:endomembrane system"/>
    <property type="evidence" value="ECO:0007669"/>
    <property type="project" value="UniProtKB-SubCell"/>
</dbReference>
<dbReference type="KEGG" id="ahw:NCTC11636_02126"/>
<comment type="function">
    <text evidence="10">Protein O-mannosyltransferase that catalyzes the transfer of a single mannose residue from a polyprenol phospho-mannosyl lipidic donor to the hydroxyl group of selected serine and threonine residues in acceptor proteins.</text>
</comment>
<feature type="transmembrane region" description="Helical" evidence="10">
    <location>
        <begin position="113"/>
        <end position="133"/>
    </location>
</feature>
<comment type="subcellular location">
    <subcellularLocation>
        <location evidence="10">Cell membrane</location>
    </subcellularLocation>
    <subcellularLocation>
        <location evidence="1">Endomembrane system</location>
        <topology evidence="1">Multi-pass membrane protein</topology>
    </subcellularLocation>
</comment>
<evidence type="ECO:0000256" key="2">
    <source>
        <dbReference type="ARBA" id="ARBA00004922"/>
    </source>
</evidence>
<feature type="transmembrane region" description="Helical" evidence="10">
    <location>
        <begin position="621"/>
        <end position="642"/>
    </location>
</feature>
<dbReference type="Pfam" id="PF02366">
    <property type="entry name" value="PMT"/>
    <property type="match status" value="1"/>
</dbReference>
<dbReference type="PANTHER" id="PTHR10050">
    <property type="entry name" value="DOLICHYL-PHOSPHATE-MANNOSE--PROTEIN MANNOSYLTRANSFERASE"/>
    <property type="match status" value="1"/>
</dbReference>
<evidence type="ECO:0000259" key="13">
    <source>
        <dbReference type="Pfam" id="PF16192"/>
    </source>
</evidence>
<feature type="domain" description="ArnT-like N-terminal" evidence="12">
    <location>
        <begin position="122"/>
        <end position="345"/>
    </location>
</feature>
<name>A0A3S4TAY9_9ACTO</name>
<dbReference type="EC" id="2.4.1.-" evidence="10"/>
<organism evidence="14 15">
    <name type="scientific">Actinomyces howellii</name>
    <dbReference type="NCBI Taxonomy" id="52771"/>
    <lineage>
        <taxon>Bacteria</taxon>
        <taxon>Bacillati</taxon>
        <taxon>Actinomycetota</taxon>
        <taxon>Actinomycetes</taxon>
        <taxon>Actinomycetales</taxon>
        <taxon>Actinomycetaceae</taxon>
        <taxon>Actinomyces</taxon>
    </lineage>
</organism>
<dbReference type="GO" id="GO:0004169">
    <property type="term" value="F:dolichyl-phosphate-mannose-protein mannosyltransferase activity"/>
    <property type="evidence" value="ECO:0007669"/>
    <property type="project" value="UniProtKB-UniRule"/>
</dbReference>
<feature type="compositionally biased region" description="Low complexity" evidence="11">
    <location>
        <begin position="47"/>
        <end position="63"/>
    </location>
</feature>
<evidence type="ECO:0000313" key="15">
    <source>
        <dbReference type="Proteomes" id="UP000266895"/>
    </source>
</evidence>
<reference evidence="14 15" key="1">
    <citation type="submission" date="2018-12" db="EMBL/GenBank/DDBJ databases">
        <authorList>
            <consortium name="Pathogen Informatics"/>
        </authorList>
    </citation>
    <scope>NUCLEOTIDE SEQUENCE [LARGE SCALE GENOMIC DNA]</scope>
    <source>
        <strain evidence="14 15">NCTC11636</strain>
    </source>
</reference>
<evidence type="ECO:0000256" key="1">
    <source>
        <dbReference type="ARBA" id="ARBA00004127"/>
    </source>
</evidence>
<feature type="transmembrane region" description="Helical" evidence="10">
    <location>
        <begin position="259"/>
        <end position="277"/>
    </location>
</feature>
<keyword evidence="8 10" id="KW-0472">Membrane</keyword>
<evidence type="ECO:0000256" key="8">
    <source>
        <dbReference type="ARBA" id="ARBA00023136"/>
    </source>
</evidence>
<dbReference type="InterPro" id="IPR027005">
    <property type="entry name" value="PMT-like"/>
</dbReference>
<evidence type="ECO:0000256" key="7">
    <source>
        <dbReference type="ARBA" id="ARBA00022989"/>
    </source>
</evidence>
<gene>
    <name evidence="14" type="ORF">NCTC11636_02126</name>
</gene>
<proteinExistence type="inferred from homology"/>
<evidence type="ECO:0000256" key="9">
    <source>
        <dbReference type="ARBA" id="ARBA00093617"/>
    </source>
</evidence>
<evidence type="ECO:0000256" key="3">
    <source>
        <dbReference type="ARBA" id="ARBA00007222"/>
    </source>
</evidence>
<comment type="pathway">
    <text evidence="2 10">Protein modification; protein glycosylation.</text>
</comment>
<evidence type="ECO:0000256" key="6">
    <source>
        <dbReference type="ARBA" id="ARBA00022692"/>
    </source>
</evidence>
<feature type="compositionally biased region" description="Acidic residues" evidence="11">
    <location>
        <begin position="64"/>
        <end position="80"/>
    </location>
</feature>
<dbReference type="PANTHER" id="PTHR10050:SF46">
    <property type="entry name" value="PROTEIN O-MANNOSYL-TRANSFERASE 2"/>
    <property type="match status" value="1"/>
</dbReference>
<evidence type="ECO:0000256" key="5">
    <source>
        <dbReference type="ARBA" id="ARBA00022679"/>
    </source>
</evidence>
<feature type="transmembrane region" description="Helical" evidence="10">
    <location>
        <begin position="531"/>
        <end position="550"/>
    </location>
</feature>
<dbReference type="InterPro" id="IPR003342">
    <property type="entry name" value="ArnT-like_N"/>
</dbReference>
<keyword evidence="5 10" id="KW-0808">Transferase</keyword>
<feature type="transmembrane region" description="Helical" evidence="10">
    <location>
        <begin position="208"/>
        <end position="228"/>
    </location>
</feature>
<dbReference type="InterPro" id="IPR032421">
    <property type="entry name" value="PMT_4TMC"/>
</dbReference>
<feature type="domain" description="Protein O-mannosyl-transferase C-terminal four TM" evidence="13">
    <location>
        <begin position="416"/>
        <end position="521"/>
    </location>
</feature>
<feature type="transmembrane region" description="Helical" evidence="10">
    <location>
        <begin position="366"/>
        <end position="385"/>
    </location>
</feature>
<keyword evidence="15" id="KW-1185">Reference proteome</keyword>
<evidence type="ECO:0000259" key="12">
    <source>
        <dbReference type="Pfam" id="PF02366"/>
    </source>
</evidence>
<feature type="transmembrane region" description="Helical" evidence="10">
    <location>
        <begin position="508"/>
        <end position="525"/>
    </location>
</feature>
<dbReference type="Pfam" id="PF16192">
    <property type="entry name" value="PMT_4TMC"/>
    <property type="match status" value="1"/>
</dbReference>
<keyword evidence="6 10" id="KW-0812">Transmembrane</keyword>
<feature type="compositionally biased region" description="Basic and acidic residues" evidence="11">
    <location>
        <begin position="1"/>
        <end position="17"/>
    </location>
</feature>
<dbReference type="Proteomes" id="UP000266895">
    <property type="component" value="Chromosome"/>
</dbReference>
<protein>
    <recommendedName>
        <fullName evidence="9 10">Polyprenol-phosphate-mannose--protein mannosyltransferase</fullName>
        <ecNumber evidence="10">2.4.1.-</ecNumber>
    </recommendedName>
</protein>
<keyword evidence="10" id="KW-1003">Cell membrane</keyword>
<comment type="similarity">
    <text evidence="3 10">Belongs to the glycosyltransferase 39 family.</text>
</comment>
<sequence length="662" mass="72404">MPADRSDDLEDREHLEGDENGDDPEGGSGEHLEGGDNGNAPGDSAEETAPASASSEAPSASSEGADDEAADEAAVEDAEEAPPAGPVARSEDELRTMLGLMPRGWSLPRAVRVNGWIVTAAVAAVAALTRLIGLSHPRTLMFDEIYYAKDAYALWHNGYESSWSEGADELFAAGDVSALTTDPSYIVHPQLGKWLIGLGMEVFGVNSLGWRIVPAIAGILTVVLLARLTMRLTRSPVLAGLAGLLLALDGVAITESRIALLDGFIGLFGLLSVYCLVRDREWSRARLARDLDGTMPDHLAPRAHLRPWLLAAGVSLGLTCSIKWSGLYLLAAVGVLVVVWDTLALRRVKAKAWFLEGVIARGVGDFLRLVPVAVLVYVAGWWSWFIHDKAYKHGWAAEIRANGDPVPRSFLPDGLNDLVEYHITMYDFHVNLSSEHPYMSSPFGWLLQLRPTSFYWPEAEELEGAACPTDHCIAAITSIGNIPVWWAALPALVIAVGAMAWRSRDWRAWVPLIAYVGLYLPWFRYLDRTIFTFYTVAFVPAVVLVLTLVLGSASGMLTPVPGSREAIEEARGIERGSIGEGRPHPRGPIAAYLGFGRYPTRLRLPEEWTGVPSWRLHGEGLALTAVIVIAALVFASLWWPIWTGQTVTYEFWHRHMLLPSWI</sequence>
<accession>A0A3S4TAY9</accession>
<dbReference type="GO" id="GO:0005886">
    <property type="term" value="C:plasma membrane"/>
    <property type="evidence" value="ECO:0007669"/>
    <property type="project" value="UniProtKB-SubCell"/>
</dbReference>
<keyword evidence="4 10" id="KW-0328">Glycosyltransferase</keyword>
<dbReference type="EMBL" id="LR134350">
    <property type="protein sequence ID" value="VEG29597.1"/>
    <property type="molecule type" value="Genomic_DNA"/>
</dbReference>
<keyword evidence="7 10" id="KW-1133">Transmembrane helix</keyword>
<dbReference type="UniPathway" id="UPA00378"/>
<dbReference type="AlphaFoldDB" id="A0A3S4TAY9"/>
<evidence type="ECO:0000256" key="10">
    <source>
        <dbReference type="RuleBase" id="RU367007"/>
    </source>
</evidence>
<evidence type="ECO:0000256" key="11">
    <source>
        <dbReference type="SAM" id="MobiDB-lite"/>
    </source>
</evidence>
<evidence type="ECO:0000256" key="4">
    <source>
        <dbReference type="ARBA" id="ARBA00022676"/>
    </source>
</evidence>
<evidence type="ECO:0000313" key="14">
    <source>
        <dbReference type="EMBL" id="VEG29597.1"/>
    </source>
</evidence>